<gene>
    <name evidence="1" type="ORF">L6164_017993</name>
</gene>
<name>A0ACB9NB47_BAUVA</name>
<protein>
    <submittedName>
        <fullName evidence="1">Uncharacterized protein</fullName>
    </submittedName>
</protein>
<keyword evidence="2" id="KW-1185">Reference proteome</keyword>
<evidence type="ECO:0000313" key="1">
    <source>
        <dbReference type="EMBL" id="KAI4333152.1"/>
    </source>
</evidence>
<dbReference type="Proteomes" id="UP000828941">
    <property type="component" value="Chromosome 7"/>
</dbReference>
<comment type="caution">
    <text evidence="1">The sequence shown here is derived from an EMBL/GenBank/DDBJ whole genome shotgun (WGS) entry which is preliminary data.</text>
</comment>
<accession>A0ACB9NB47</accession>
<proteinExistence type="predicted"/>
<evidence type="ECO:0000313" key="2">
    <source>
        <dbReference type="Proteomes" id="UP000828941"/>
    </source>
</evidence>
<sequence length="100" mass="10290">MGAYGMAFIVERISSSLHNSLAVYFSNAVLSLRRRFTMAPVATFKALAIVLVVTLFSVAVSAQELSPAPAPDAGSAGSVSSSVAMIGASVVLSMLAILKQ</sequence>
<dbReference type="EMBL" id="CM039432">
    <property type="protein sequence ID" value="KAI4333152.1"/>
    <property type="molecule type" value="Genomic_DNA"/>
</dbReference>
<reference evidence="1 2" key="1">
    <citation type="journal article" date="2022" name="DNA Res.">
        <title>Chromosomal-level genome assembly of the orchid tree Bauhinia variegata (Leguminosae; Cercidoideae) supports the allotetraploid origin hypothesis of Bauhinia.</title>
        <authorList>
            <person name="Zhong Y."/>
            <person name="Chen Y."/>
            <person name="Zheng D."/>
            <person name="Pang J."/>
            <person name="Liu Y."/>
            <person name="Luo S."/>
            <person name="Meng S."/>
            <person name="Qian L."/>
            <person name="Wei D."/>
            <person name="Dai S."/>
            <person name="Zhou R."/>
        </authorList>
    </citation>
    <scope>NUCLEOTIDE SEQUENCE [LARGE SCALE GENOMIC DNA]</scope>
    <source>
        <strain evidence="1">BV-YZ2020</strain>
    </source>
</reference>
<organism evidence="1 2">
    <name type="scientific">Bauhinia variegata</name>
    <name type="common">Purple orchid tree</name>
    <name type="synonym">Phanera variegata</name>
    <dbReference type="NCBI Taxonomy" id="167791"/>
    <lineage>
        <taxon>Eukaryota</taxon>
        <taxon>Viridiplantae</taxon>
        <taxon>Streptophyta</taxon>
        <taxon>Embryophyta</taxon>
        <taxon>Tracheophyta</taxon>
        <taxon>Spermatophyta</taxon>
        <taxon>Magnoliopsida</taxon>
        <taxon>eudicotyledons</taxon>
        <taxon>Gunneridae</taxon>
        <taxon>Pentapetalae</taxon>
        <taxon>rosids</taxon>
        <taxon>fabids</taxon>
        <taxon>Fabales</taxon>
        <taxon>Fabaceae</taxon>
        <taxon>Cercidoideae</taxon>
        <taxon>Cercideae</taxon>
        <taxon>Bauhiniinae</taxon>
        <taxon>Bauhinia</taxon>
    </lineage>
</organism>